<name>X1P3Q7_9ZZZZ</name>
<accession>X1P3Q7</accession>
<proteinExistence type="predicted"/>
<dbReference type="EMBL" id="BARV01028404">
    <property type="protein sequence ID" value="GAI33690.1"/>
    <property type="molecule type" value="Genomic_DNA"/>
</dbReference>
<sequence>MRYRSTLLMARRSLGIAGTHIIDIPITDVVSAFRFQLEVQRSDEKQLAHGMEAVSKIEIVDGSDVLMELSMSQMDALHFYERGTLGNLGVGEYSGHLDKFETA</sequence>
<evidence type="ECO:0000313" key="1">
    <source>
        <dbReference type="EMBL" id="GAI33690.1"/>
    </source>
</evidence>
<protein>
    <submittedName>
        <fullName evidence="1">Uncharacterized protein</fullName>
    </submittedName>
</protein>
<feature type="non-terminal residue" evidence="1">
    <location>
        <position position="103"/>
    </location>
</feature>
<gene>
    <name evidence="1" type="ORF">S06H3_45485</name>
</gene>
<dbReference type="AlphaFoldDB" id="X1P3Q7"/>
<comment type="caution">
    <text evidence="1">The sequence shown here is derived from an EMBL/GenBank/DDBJ whole genome shotgun (WGS) entry which is preliminary data.</text>
</comment>
<organism evidence="1">
    <name type="scientific">marine sediment metagenome</name>
    <dbReference type="NCBI Taxonomy" id="412755"/>
    <lineage>
        <taxon>unclassified sequences</taxon>
        <taxon>metagenomes</taxon>
        <taxon>ecological metagenomes</taxon>
    </lineage>
</organism>
<reference evidence="1" key="1">
    <citation type="journal article" date="2014" name="Front. Microbiol.">
        <title>High frequency of phylogenetically diverse reductive dehalogenase-homologous genes in deep subseafloor sedimentary metagenomes.</title>
        <authorList>
            <person name="Kawai M."/>
            <person name="Futagami T."/>
            <person name="Toyoda A."/>
            <person name="Takaki Y."/>
            <person name="Nishi S."/>
            <person name="Hori S."/>
            <person name="Arai W."/>
            <person name="Tsubouchi T."/>
            <person name="Morono Y."/>
            <person name="Uchiyama I."/>
            <person name="Ito T."/>
            <person name="Fujiyama A."/>
            <person name="Inagaki F."/>
            <person name="Takami H."/>
        </authorList>
    </citation>
    <scope>NUCLEOTIDE SEQUENCE</scope>
    <source>
        <strain evidence="1">Expedition CK06-06</strain>
    </source>
</reference>